<dbReference type="Gramene" id="Solyc02g088420.2.1">
    <property type="protein sequence ID" value="Solyc02g088420.2.1"/>
    <property type="gene ID" value="Solyc02g088420.2"/>
</dbReference>
<sequence>MVTPPDFFNSLSKVLVVECDFLELWPIGNNFSSHPQRIGMTEIVMEDLPEKVIPEIGYQLLHNYADQIQNRYWTCNVHSQASRSCTRDLNLFHKQPTSVTPLADREVTSTIMKDELRFRILGNKDTPVGTFQLHLGGCFGVNLTDVDLLEFLQQ</sequence>
<evidence type="ECO:0000313" key="2">
    <source>
        <dbReference type="Proteomes" id="UP000004994"/>
    </source>
</evidence>
<dbReference type="InParanoid" id="A0A3Q7F973"/>
<dbReference type="EnsemblPlants" id="Solyc02g088420.2.1">
    <property type="protein sequence ID" value="Solyc02g088420.2.1"/>
    <property type="gene ID" value="Solyc02g088420.2"/>
</dbReference>
<dbReference type="Proteomes" id="UP000004994">
    <property type="component" value="Chromosome 2"/>
</dbReference>
<proteinExistence type="predicted"/>
<name>A0A3Q7F973_SOLLC</name>
<dbReference type="STRING" id="4081.A0A3Q7F973"/>
<evidence type="ECO:0000313" key="1">
    <source>
        <dbReference type="EnsemblPlants" id="Solyc02g088420.2.1"/>
    </source>
</evidence>
<dbReference type="AlphaFoldDB" id="A0A3Q7F973"/>
<reference evidence="1" key="1">
    <citation type="journal article" date="2012" name="Nature">
        <title>The tomato genome sequence provides insights into fleshy fruit evolution.</title>
        <authorList>
            <consortium name="Tomato Genome Consortium"/>
        </authorList>
    </citation>
    <scope>NUCLEOTIDE SEQUENCE [LARGE SCALE GENOMIC DNA]</scope>
    <source>
        <strain evidence="1">cv. Heinz 1706</strain>
    </source>
</reference>
<organism evidence="1">
    <name type="scientific">Solanum lycopersicum</name>
    <name type="common">Tomato</name>
    <name type="synonym">Lycopersicon esculentum</name>
    <dbReference type="NCBI Taxonomy" id="4081"/>
    <lineage>
        <taxon>Eukaryota</taxon>
        <taxon>Viridiplantae</taxon>
        <taxon>Streptophyta</taxon>
        <taxon>Embryophyta</taxon>
        <taxon>Tracheophyta</taxon>
        <taxon>Spermatophyta</taxon>
        <taxon>Magnoliopsida</taxon>
        <taxon>eudicotyledons</taxon>
        <taxon>Gunneridae</taxon>
        <taxon>Pentapetalae</taxon>
        <taxon>asterids</taxon>
        <taxon>lamiids</taxon>
        <taxon>Solanales</taxon>
        <taxon>Solanaceae</taxon>
        <taxon>Solanoideae</taxon>
        <taxon>Solaneae</taxon>
        <taxon>Solanum</taxon>
        <taxon>Solanum subgen. Lycopersicon</taxon>
    </lineage>
</organism>
<protein>
    <submittedName>
        <fullName evidence="1">Uncharacterized protein</fullName>
    </submittedName>
</protein>
<keyword evidence="2" id="KW-1185">Reference proteome</keyword>
<accession>A0A3Q7F973</accession>
<reference evidence="1" key="2">
    <citation type="submission" date="2019-01" db="UniProtKB">
        <authorList>
            <consortium name="EnsemblPlants"/>
        </authorList>
    </citation>
    <scope>IDENTIFICATION</scope>
    <source>
        <strain evidence="1">cv. Heinz 1706</strain>
    </source>
</reference>